<dbReference type="SMART" id="SM00954">
    <property type="entry name" value="RelA_SpoT"/>
    <property type="match status" value="1"/>
</dbReference>
<reference evidence="5" key="1">
    <citation type="submission" date="2014-10" db="EMBL/GenBank/DDBJ databases">
        <authorList>
            <person name="King R."/>
        </authorList>
    </citation>
    <scope>NUCLEOTIDE SEQUENCE [LARGE SCALE GENOMIC DNA]</scope>
    <source>
        <strain evidence="5">A3/5</strain>
    </source>
</reference>
<keyword evidence="1" id="KW-0677">Repeat</keyword>
<dbReference type="Pfam" id="PF04607">
    <property type="entry name" value="RelA_SpoT"/>
    <property type="match status" value="1"/>
</dbReference>
<dbReference type="STRING" id="56646.A0A2L2T6C8"/>
<dbReference type="EMBL" id="LN649230">
    <property type="protein sequence ID" value="CEI63313.1"/>
    <property type="molecule type" value="Genomic_DNA"/>
</dbReference>
<dbReference type="InterPro" id="IPR007685">
    <property type="entry name" value="RelA_SpoT"/>
</dbReference>
<accession>A0A2L2T6C8</accession>
<dbReference type="GO" id="GO:0015969">
    <property type="term" value="P:guanosine tetraphosphate metabolic process"/>
    <property type="evidence" value="ECO:0007669"/>
    <property type="project" value="InterPro"/>
</dbReference>
<dbReference type="InterPro" id="IPR027417">
    <property type="entry name" value="P-loop_NTPase"/>
</dbReference>
<dbReference type="Gene3D" id="3.30.460.10">
    <property type="entry name" value="Beta Polymerase, domain 2"/>
    <property type="match status" value="1"/>
</dbReference>
<evidence type="ECO:0000259" key="3">
    <source>
        <dbReference type="SMART" id="SM00954"/>
    </source>
</evidence>
<evidence type="ECO:0000256" key="2">
    <source>
        <dbReference type="SAM" id="MobiDB-lite"/>
    </source>
</evidence>
<organism evidence="4 5">
    <name type="scientific">Fusarium venenatum</name>
    <dbReference type="NCBI Taxonomy" id="56646"/>
    <lineage>
        <taxon>Eukaryota</taxon>
        <taxon>Fungi</taxon>
        <taxon>Dikarya</taxon>
        <taxon>Ascomycota</taxon>
        <taxon>Pezizomycotina</taxon>
        <taxon>Sordariomycetes</taxon>
        <taxon>Hypocreomycetidae</taxon>
        <taxon>Hypocreales</taxon>
        <taxon>Nectriaceae</taxon>
        <taxon>Fusarium</taxon>
    </lineage>
</organism>
<protein>
    <recommendedName>
        <fullName evidence="3">RelA/SpoT domain-containing protein</fullName>
    </recommendedName>
</protein>
<keyword evidence="5" id="KW-1185">Reference proteome</keyword>
<dbReference type="AlphaFoldDB" id="A0A2L2T6C8"/>
<evidence type="ECO:0000313" key="5">
    <source>
        <dbReference type="Proteomes" id="UP000245910"/>
    </source>
</evidence>
<dbReference type="SUPFAM" id="SSF81301">
    <property type="entry name" value="Nucleotidyltransferase"/>
    <property type="match status" value="1"/>
</dbReference>
<sequence>MSSCPLSPVLGLSVRFDREVENVLAKNPTQSAKQVFFEVWQRLMPEYEAMQQALNQYLSWQLEESSIRATLNSRVKKDDSICKSIERREEFRGKEYDSPGLIRNGIHDLIGFRIIVDYPSGLDQSYQLIKKRFSVEGINTFSSDRDVGVLWKPRFGAYEGRNFQVRMRPDEYNTRLSLYYGVLFEIQVTSIAESLYNKLAHPLQYKESAGTLSRQDEMIIDMSHGLSLCYWITIACMEERLETNSKTTHENSPLPGPIRIIAGRDPEENPDDLDDLVRVTPDMPIISGDRSLRGSKAGSSTLKRTAPSEDTVSIELLLRSLTDLPREYRSDTDIWNGIRDKLGLDDGTYNRFLTSFTYDRMNDRKNSIQKRHHNTFEWVFGEEKAQESYYGVVEVPTLASWLEENIHCLYWVSGKPGSGKSFFMKFIEKDERTKAMLQRWKPQYCIISHYLWKLGSNDQSSFKGLVCSLFHQVLQNEKAIALRLLRESPSFCHKNDVTDWDIEDVKRLLFDVLRRSDHPYLLLIDGLDEMSKPHDGMNQVFSFLDGLAKLDRVKVCVSSRPESLFVTRFKSQPSLRMQDLTRNDILNYTVDKLGQLHIEVDDEKFQKATYEIFTRAEGVFIWVYMVLKDIQQDVDELDEGWDDILDRISKLPSDLMGLYRDMLSRFALNGERYVKKAALYFQYIQQRPRSMNSDIAMLSIAADEAALESFAGPNDTPCVDEWVKLCINTEKTLFRISAGLLEVKTERNHVPHASLSGYDSKMAPWIAKQVDFIHKTAIDFLEGEEGHRLFGTYAKTPKCMLMIYVKVKFALHSITRHNCDPLWHILEILPEESDDSYPIRVSHDIRSFIHACSIDKSKDLIRPPYSVSYENFFIFYLAYHQRYDWAQELIKSCGTHNLEASAYVMLGACESCPCLPHNDNFRRYRLILNMLKNQSRVYENRVEDSSTKQGATDAILWAWRSFLLTELDPNNRLIFEVDRVGLGIHEDFVTHKHLVKEIVGLFMTLGVMNKVPGPKYIVSSGPDCQGFKLVRDRVHRESHFGFKSSTSQFAFLMKPTYYIEVNDAWLLQQLLDGMFITQDIANMVKEHAFMRILLADKETDSFLIRKNDGTQEATVGYLEDLGPIGVLPDEKFRPLEETILGSCEYMIPVLDRIGYDLPDVNKTHICLYELT</sequence>
<feature type="region of interest" description="Disordered" evidence="2">
    <location>
        <begin position="246"/>
        <end position="270"/>
    </location>
</feature>
<dbReference type="Proteomes" id="UP000245910">
    <property type="component" value="Chromosome II"/>
</dbReference>
<proteinExistence type="predicted"/>
<name>A0A2L2T6C8_9HYPO</name>
<dbReference type="OrthoDB" id="538223at2759"/>
<dbReference type="InterPro" id="IPR043519">
    <property type="entry name" value="NT_sf"/>
</dbReference>
<dbReference type="Gene3D" id="3.40.50.300">
    <property type="entry name" value="P-loop containing nucleotide triphosphate hydrolases"/>
    <property type="match status" value="1"/>
</dbReference>
<dbReference type="PANTHER" id="PTHR10039:SF5">
    <property type="entry name" value="NACHT DOMAIN-CONTAINING PROTEIN"/>
    <property type="match status" value="1"/>
</dbReference>
<dbReference type="CDD" id="cd05399">
    <property type="entry name" value="NT_Rel-Spo_like"/>
    <property type="match status" value="1"/>
</dbReference>
<evidence type="ECO:0000313" key="4">
    <source>
        <dbReference type="EMBL" id="CEI63313.1"/>
    </source>
</evidence>
<dbReference type="PANTHER" id="PTHR10039">
    <property type="entry name" value="AMELOGENIN"/>
    <property type="match status" value="1"/>
</dbReference>
<dbReference type="SUPFAM" id="SSF52540">
    <property type="entry name" value="P-loop containing nucleoside triphosphate hydrolases"/>
    <property type="match status" value="1"/>
</dbReference>
<evidence type="ECO:0000256" key="1">
    <source>
        <dbReference type="ARBA" id="ARBA00022737"/>
    </source>
</evidence>
<dbReference type="InterPro" id="IPR056884">
    <property type="entry name" value="NPHP3-like_N"/>
</dbReference>
<dbReference type="Pfam" id="PF24883">
    <property type="entry name" value="NPHP3_N"/>
    <property type="match status" value="1"/>
</dbReference>
<feature type="domain" description="RelA/SpoT" evidence="3">
    <location>
        <begin position="73"/>
        <end position="211"/>
    </location>
</feature>